<dbReference type="AlphaFoldDB" id="A0A2G3DXQ7"/>
<dbReference type="Gene3D" id="3.20.100.30">
    <property type="entry name" value="VTC, catalytic tunnel domain"/>
    <property type="match status" value="1"/>
</dbReference>
<evidence type="ECO:0000313" key="5">
    <source>
        <dbReference type="Proteomes" id="UP000225889"/>
    </source>
</evidence>
<dbReference type="Pfam" id="PF09359">
    <property type="entry name" value="VTC"/>
    <property type="match status" value="1"/>
</dbReference>
<organism evidence="2 5">
    <name type="scientific">Pseudobutyrivibrio ruminis</name>
    <dbReference type="NCBI Taxonomy" id="46206"/>
    <lineage>
        <taxon>Bacteria</taxon>
        <taxon>Bacillati</taxon>
        <taxon>Bacillota</taxon>
        <taxon>Clostridia</taxon>
        <taxon>Lachnospirales</taxon>
        <taxon>Lachnospiraceae</taxon>
        <taxon>Pseudobutyrivibrio</taxon>
    </lineage>
</organism>
<feature type="domain" description="VTC" evidence="1">
    <location>
        <begin position="9"/>
        <end position="224"/>
    </location>
</feature>
<dbReference type="EMBL" id="PDYF01000008">
    <property type="protein sequence ID" value="PHU35660.1"/>
    <property type="molecule type" value="Genomic_DNA"/>
</dbReference>
<name>A0A2G3DXQ7_9FIRM</name>
<dbReference type="EMBL" id="PDYH01000019">
    <property type="protein sequence ID" value="PHU40439.1"/>
    <property type="molecule type" value="Genomic_DNA"/>
</dbReference>
<dbReference type="GO" id="GO:0006799">
    <property type="term" value="P:polyphosphate biosynthetic process"/>
    <property type="evidence" value="ECO:0007669"/>
    <property type="project" value="UniProtKB-ARBA"/>
</dbReference>
<protein>
    <submittedName>
        <fullName evidence="2">VTC domain-containing protein</fullName>
    </submittedName>
</protein>
<reference evidence="2" key="1">
    <citation type="submission" date="2017-10" db="EMBL/GenBank/DDBJ databases">
        <title>Resolving the taxonomy of Roseburia spp., Eubacterium rectale and Agathobacter spp. through phylogenomic analysis.</title>
        <authorList>
            <person name="Sheridan P.O."/>
            <person name="Walker A.W."/>
            <person name="Duncan S.H."/>
            <person name="Scott K.P."/>
            <person name="Toole P.W.O."/>
            <person name="Luis P."/>
            <person name="Flint H.J."/>
        </authorList>
    </citation>
    <scope>NUCLEOTIDE SEQUENCE [LARGE SCALE GENOMIC DNA]</scope>
    <source>
        <strain evidence="3">JK10</strain>
        <strain evidence="2">JK626</strain>
    </source>
</reference>
<evidence type="ECO:0000313" key="4">
    <source>
        <dbReference type="Proteomes" id="UP000224317"/>
    </source>
</evidence>
<sequence>MSKIQIVFNRYEKKYLLDEKTYHMFKKELEEYMEMDVYGLHTIRNIYYDTKSNELIRTSIEGPKYKEKFRVRCYGEPDYDSMCFLEIKKKYKGLVNKRRVAVPMEEAERFLIDGILPSKPNQIFKEIDYLFNHYDLEPKRYIAYDRIAMFGKEDPDFRVTFDKDIRSRVFDLTLYKDDENDYLLPPGYRLMEVKIADSMPIWFAKLLSKYEIYSISFSKYGNFYKKQLLTEADGIVARGAEAKSILGGAVI</sequence>
<dbReference type="InterPro" id="IPR018966">
    <property type="entry name" value="VTC_domain"/>
</dbReference>
<accession>A0A2G3DXQ7</accession>
<dbReference type="InterPro" id="IPR042267">
    <property type="entry name" value="VTC_sf"/>
</dbReference>
<dbReference type="CDD" id="cd07750">
    <property type="entry name" value="PolyPPase_VTC_like"/>
    <property type="match status" value="1"/>
</dbReference>
<evidence type="ECO:0000313" key="3">
    <source>
        <dbReference type="EMBL" id="PHU40439.1"/>
    </source>
</evidence>
<gene>
    <name evidence="3" type="ORF">CSX00_05995</name>
    <name evidence="2" type="ORF">CSX01_03410</name>
</gene>
<keyword evidence="4" id="KW-1185">Reference proteome</keyword>
<evidence type="ECO:0000259" key="1">
    <source>
        <dbReference type="Pfam" id="PF09359"/>
    </source>
</evidence>
<evidence type="ECO:0000313" key="2">
    <source>
        <dbReference type="EMBL" id="PHU35660.1"/>
    </source>
</evidence>
<dbReference type="Proteomes" id="UP000224317">
    <property type="component" value="Unassembled WGS sequence"/>
</dbReference>
<dbReference type="RefSeq" id="WP_090151548.1">
    <property type="nucleotide sequence ID" value="NZ_PDYF01000008.1"/>
</dbReference>
<reference evidence="2" key="2">
    <citation type="submission" date="2017-10" db="EMBL/GenBank/DDBJ databases">
        <authorList>
            <person name="Banno H."/>
            <person name="Chua N.-H."/>
        </authorList>
    </citation>
    <scope>NUCLEOTIDE SEQUENCE [LARGE SCALE GENOMIC DNA]</scope>
    <source>
        <strain evidence="3">JK10</strain>
        <strain evidence="2">JK626</strain>
    </source>
</reference>
<dbReference type="Proteomes" id="UP000225889">
    <property type="component" value="Unassembled WGS sequence"/>
</dbReference>
<comment type="caution">
    <text evidence="2">The sequence shown here is derived from an EMBL/GenBank/DDBJ whole genome shotgun (WGS) entry which is preliminary data.</text>
</comment>
<proteinExistence type="predicted"/>